<dbReference type="GO" id="GO:0005524">
    <property type="term" value="F:ATP binding"/>
    <property type="evidence" value="ECO:0007669"/>
    <property type="project" value="InterPro"/>
</dbReference>
<dbReference type="Pfam" id="PF03291">
    <property type="entry name" value="mRNA_G-N7_MeTrfase"/>
    <property type="match status" value="2"/>
</dbReference>
<keyword evidence="3" id="KW-0808">Transferase</keyword>
<organism evidence="7">
    <name type="scientific">viral metagenome</name>
    <dbReference type="NCBI Taxonomy" id="1070528"/>
    <lineage>
        <taxon>unclassified sequences</taxon>
        <taxon>metagenomes</taxon>
        <taxon>organismal metagenomes</taxon>
    </lineage>
</organism>
<accession>A0A6C0EPK8</accession>
<keyword evidence="4" id="KW-0949">S-adenosyl-L-methionine</keyword>
<dbReference type="PANTHER" id="PTHR12189:SF2">
    <property type="entry name" value="MRNA CAP GUANINE-N7 METHYLTRANSFERASE"/>
    <property type="match status" value="1"/>
</dbReference>
<dbReference type="InterPro" id="IPR004971">
    <property type="entry name" value="mRNA_G-N7_MeTrfase_dom"/>
</dbReference>
<keyword evidence="5" id="KW-0694">RNA-binding</keyword>
<protein>
    <recommendedName>
        <fullName evidence="1">mRNA (guanine-N(7))-methyltransferase</fullName>
        <ecNumber evidence="1">2.1.1.56</ecNumber>
    </recommendedName>
</protein>
<dbReference type="Gene3D" id="2.40.50.140">
    <property type="entry name" value="Nucleic acid-binding proteins"/>
    <property type="match status" value="1"/>
</dbReference>
<dbReference type="GO" id="GO:0003723">
    <property type="term" value="F:RNA binding"/>
    <property type="evidence" value="ECO:0007669"/>
    <property type="project" value="UniProtKB-KW"/>
</dbReference>
<dbReference type="GO" id="GO:0004484">
    <property type="term" value="F:mRNA guanylyltransferase activity"/>
    <property type="evidence" value="ECO:0007669"/>
    <property type="project" value="InterPro"/>
</dbReference>
<dbReference type="SUPFAM" id="SSF53335">
    <property type="entry name" value="S-adenosyl-L-methionine-dependent methyltransferases"/>
    <property type="match status" value="1"/>
</dbReference>
<evidence type="ECO:0000259" key="6">
    <source>
        <dbReference type="PROSITE" id="PS51562"/>
    </source>
</evidence>
<evidence type="ECO:0000256" key="2">
    <source>
        <dbReference type="ARBA" id="ARBA00022603"/>
    </source>
</evidence>
<feature type="domain" description="MRNA cap 0 methyltransferase" evidence="6">
    <location>
        <begin position="737"/>
        <end position="1069"/>
    </location>
</feature>
<evidence type="ECO:0000256" key="3">
    <source>
        <dbReference type="ARBA" id="ARBA00022679"/>
    </source>
</evidence>
<dbReference type="PANTHER" id="PTHR12189">
    <property type="entry name" value="MRNA GUANINE-7- METHYLTRANSFERASE"/>
    <property type="match status" value="1"/>
</dbReference>
<dbReference type="SUPFAM" id="SSF56091">
    <property type="entry name" value="DNA ligase/mRNA capping enzyme, catalytic domain"/>
    <property type="match status" value="1"/>
</dbReference>
<dbReference type="GO" id="GO:0004482">
    <property type="term" value="F:mRNA 5'-cap (guanine-N7-)-methyltransferase activity"/>
    <property type="evidence" value="ECO:0007669"/>
    <property type="project" value="UniProtKB-EC"/>
</dbReference>
<dbReference type="InterPro" id="IPR029063">
    <property type="entry name" value="SAM-dependent_MTases_sf"/>
</dbReference>
<dbReference type="InterPro" id="IPR039753">
    <property type="entry name" value="RG7MT1"/>
</dbReference>
<evidence type="ECO:0000256" key="1">
    <source>
        <dbReference type="ARBA" id="ARBA00011926"/>
    </source>
</evidence>
<reference evidence="7" key="1">
    <citation type="journal article" date="2020" name="Nature">
        <title>Giant virus diversity and host interactions through global metagenomics.</title>
        <authorList>
            <person name="Schulz F."/>
            <person name="Roux S."/>
            <person name="Paez-Espino D."/>
            <person name="Jungbluth S."/>
            <person name="Walsh D.A."/>
            <person name="Denef V.J."/>
            <person name="McMahon K.D."/>
            <person name="Konstantinidis K.T."/>
            <person name="Eloe-Fadrosh E.A."/>
            <person name="Kyrpides N.C."/>
            <person name="Woyke T."/>
        </authorList>
    </citation>
    <scope>NUCLEOTIDE SEQUENCE</scope>
    <source>
        <strain evidence="7">GVMAG-M-3300009149-34</strain>
    </source>
</reference>
<proteinExistence type="predicted"/>
<dbReference type="Gene3D" id="3.30.470.30">
    <property type="entry name" value="DNA ligase/mRNA capping enzyme"/>
    <property type="match status" value="1"/>
</dbReference>
<evidence type="ECO:0000256" key="5">
    <source>
        <dbReference type="ARBA" id="ARBA00022884"/>
    </source>
</evidence>
<keyword evidence="2" id="KW-0489">Methyltransferase</keyword>
<sequence>MSKKEGTPNENLIKYLGVYLQPSTSRGNTIDELEARFGTGKPITQIQFEDVIAKLKSLGFTLENMTGTYRLTIQSEYDDPNSGYSKISNIRTELSGLANIQEYCKKNTIDLDATSQIVRDVVFVQKNIKMMDDTPLQAIDFEDFGFRINYKTESKRNRHSRVIEKMINEWNESKKIFRLIKRFTFIQEDYPLKIDCSIVRASKQIRRRLIPEYRIETSNVFNNPESYEIEIELMKSNFPVSFGTSRTDPEFHNPTHVLKLFKRTIKAVLSGLQNSNFPISTKEEQSVLRNYMGMLYQGKPPDRRLNSRDFVGFSSISLEIPNITPINEESDVANIRNPYTVTEKADGIRKLLYINKDGKVYFIDVNMNVQFTGVIAGNQDYHESLIDGEHVLHDKYGAFINYYLAFDAYYLGRGDIRSQPLANGGSEEIFKKTRIVDLHDIVTKANFQPLLGKKLPLTIKEKTFYISHSGDIFKNCNIILSNEADGLFEYETDGLIFTPSNTGVGSDKIGETLPPTKMTWTKSFKWKPPEFNTVDFLVTTKKTESGEDFIGNIFEDGTNMIDNVQLTQYKTLILRVGFSERNHGYLNPCEDIIQGNLPTKYGRDDISKYKPVPFYPTDPTPNYPGYLCNIILAETNGVNYMLIEEGTESFENGTIVEFKYDKNKEKGYQWIPIRVRKNKTAEYRAGKNNFGNAYHVANSVWRSIHNPVTKDMIRSGNNIPSQLAEDDVYYNRKSDSTITRAMRDFHNLFVKRILILSVANRGDTLIDMTVGKGGDFPKWIAAKLSFVFGLDISKDNIQNRMNGACARFLNYRKKWKNMPLALFVSANSGLNIRGRSEDGDCPACFTDKGKQITKAIFGEGPKDETLLGSGVYKQYGKGKDGFNIVSNQFSIHYFFKNKTVLNGFLRNVSECCKVGGYFIGTSYDGTKVFRALEDKEPGESIKIMVKERKMWEITKRYDSDTFDNNESCLGYQVDVYQESINKIFPEYLVNYDYLIRILEQYGFALLTVPECQELGVPTSIGNFDILFKEMQHQIKSKQLRKADIGTALNMTSDEKKVSFLNKFLIFKKIRDVDAAAVEKIQLNLNKEQQKTIAETNKELDEVVKKVNEDKPRVKKLGKLKLKKAKVGISKPNIKIKRYKIKIKTPTIENE</sequence>
<dbReference type="InterPro" id="IPR001339">
    <property type="entry name" value="mRNA_cap_enzyme_adenylation"/>
</dbReference>
<evidence type="ECO:0000313" key="7">
    <source>
        <dbReference type="EMBL" id="QHT30249.1"/>
    </source>
</evidence>
<dbReference type="EC" id="2.1.1.56" evidence="1"/>
<dbReference type="Pfam" id="PF01331">
    <property type="entry name" value="mRNA_cap_enzyme"/>
    <property type="match status" value="1"/>
</dbReference>
<dbReference type="InterPro" id="IPR012340">
    <property type="entry name" value="NA-bd_OB-fold"/>
</dbReference>
<dbReference type="Gene3D" id="3.40.50.150">
    <property type="entry name" value="Vaccinia Virus protein VP39"/>
    <property type="match status" value="1"/>
</dbReference>
<dbReference type="EMBL" id="MN738894">
    <property type="protein sequence ID" value="QHT30249.1"/>
    <property type="molecule type" value="Genomic_DNA"/>
</dbReference>
<dbReference type="GO" id="GO:0005634">
    <property type="term" value="C:nucleus"/>
    <property type="evidence" value="ECO:0007669"/>
    <property type="project" value="TreeGrafter"/>
</dbReference>
<dbReference type="AlphaFoldDB" id="A0A6C0EPK8"/>
<dbReference type="PROSITE" id="PS51562">
    <property type="entry name" value="RNA_CAP0_MT"/>
    <property type="match status" value="1"/>
</dbReference>
<evidence type="ECO:0000256" key="4">
    <source>
        <dbReference type="ARBA" id="ARBA00022691"/>
    </source>
</evidence>
<name>A0A6C0EPK8_9ZZZZ</name>